<dbReference type="InterPro" id="IPR041698">
    <property type="entry name" value="Methyltransf_25"/>
</dbReference>
<protein>
    <recommendedName>
        <fullName evidence="4">Methyltransferase domain-containing protein</fullName>
    </recommendedName>
</protein>
<keyword evidence="2" id="KW-0808">Transferase</keyword>
<keyword evidence="3" id="KW-0949">S-adenosyl-L-methionine</keyword>
<evidence type="ECO:0000256" key="2">
    <source>
        <dbReference type="ARBA" id="ARBA00022679"/>
    </source>
</evidence>
<dbReference type="EMBL" id="BONC01000121">
    <property type="protein sequence ID" value="GIF61680.1"/>
    <property type="molecule type" value="Genomic_DNA"/>
</dbReference>
<dbReference type="CDD" id="cd02440">
    <property type="entry name" value="AdoMet_MTases"/>
    <property type="match status" value="1"/>
</dbReference>
<sequence length="302" mass="33997">MSATAVVDVGCGTGQLAVELARRGHEVTGVDPSPEMLEVARRRDGGDLVRWVEGDASCLGSGEYDLALMSGHVVQVITDNDHLRATFAALGRALRPGGRLAFDSRNPVARVWHQWTPDRSRQALADGVEVWFQDPRSHGDLVTFEIHFAFPDGTKRVSHNELRFRSYGWLTRALAEAGFQVDPVDHDEPDLIFMATSTRRRRVAALRIDASPDGEWLAAVVFDSLETVTVPITGLDTTEVLQRLRDLDVPQELVLAELEQLNLGWSARDEVRQRSQADMADWRRLDKERREQLKRDFRRGHD</sequence>
<evidence type="ECO:0000256" key="3">
    <source>
        <dbReference type="ARBA" id="ARBA00022691"/>
    </source>
</evidence>
<evidence type="ECO:0000259" key="4">
    <source>
        <dbReference type="Pfam" id="PF13649"/>
    </source>
</evidence>
<name>A0ABQ4CFZ0_9ACTN</name>
<dbReference type="Gene3D" id="3.40.50.150">
    <property type="entry name" value="Vaccinia Virus protein VP39"/>
    <property type="match status" value="1"/>
</dbReference>
<comment type="caution">
    <text evidence="5">The sequence shown here is derived from an EMBL/GenBank/DDBJ whole genome shotgun (WGS) entry which is preliminary data.</text>
</comment>
<reference evidence="5 6" key="1">
    <citation type="submission" date="2021-01" db="EMBL/GenBank/DDBJ databases">
        <title>Whole genome shotgun sequence of Asanoa iriomotensis NBRC 100142.</title>
        <authorList>
            <person name="Komaki H."/>
            <person name="Tamura T."/>
        </authorList>
    </citation>
    <scope>NUCLEOTIDE SEQUENCE [LARGE SCALE GENOMIC DNA]</scope>
    <source>
        <strain evidence="5 6">NBRC 100142</strain>
    </source>
</reference>
<feature type="domain" description="Methyltransferase" evidence="4">
    <location>
        <begin position="6"/>
        <end position="98"/>
    </location>
</feature>
<dbReference type="PANTHER" id="PTHR43464:SF19">
    <property type="entry name" value="UBIQUINONE BIOSYNTHESIS O-METHYLTRANSFERASE, MITOCHONDRIAL"/>
    <property type="match status" value="1"/>
</dbReference>
<dbReference type="PANTHER" id="PTHR43464">
    <property type="entry name" value="METHYLTRANSFERASE"/>
    <property type="match status" value="1"/>
</dbReference>
<evidence type="ECO:0000313" key="6">
    <source>
        <dbReference type="Proteomes" id="UP000624325"/>
    </source>
</evidence>
<accession>A0ABQ4CFZ0</accession>
<evidence type="ECO:0000313" key="5">
    <source>
        <dbReference type="EMBL" id="GIF61680.1"/>
    </source>
</evidence>
<evidence type="ECO:0000256" key="1">
    <source>
        <dbReference type="ARBA" id="ARBA00022603"/>
    </source>
</evidence>
<organism evidence="5 6">
    <name type="scientific">Asanoa iriomotensis</name>
    <dbReference type="NCBI Taxonomy" id="234613"/>
    <lineage>
        <taxon>Bacteria</taxon>
        <taxon>Bacillati</taxon>
        <taxon>Actinomycetota</taxon>
        <taxon>Actinomycetes</taxon>
        <taxon>Micromonosporales</taxon>
        <taxon>Micromonosporaceae</taxon>
        <taxon>Asanoa</taxon>
    </lineage>
</organism>
<proteinExistence type="predicted"/>
<keyword evidence="6" id="KW-1185">Reference proteome</keyword>
<keyword evidence="1" id="KW-0489">Methyltransferase</keyword>
<dbReference type="SUPFAM" id="SSF53335">
    <property type="entry name" value="S-adenosyl-L-methionine-dependent methyltransferases"/>
    <property type="match status" value="1"/>
</dbReference>
<dbReference type="Proteomes" id="UP000624325">
    <property type="component" value="Unassembled WGS sequence"/>
</dbReference>
<dbReference type="Pfam" id="PF13649">
    <property type="entry name" value="Methyltransf_25"/>
    <property type="match status" value="1"/>
</dbReference>
<dbReference type="InterPro" id="IPR029063">
    <property type="entry name" value="SAM-dependent_MTases_sf"/>
</dbReference>
<gene>
    <name evidence="5" type="ORF">Air01nite_77750</name>
</gene>